<dbReference type="SMART" id="SM00344">
    <property type="entry name" value="HTH_ASNC"/>
    <property type="match status" value="1"/>
</dbReference>
<name>A0A6H9WQ33_9MICO</name>
<dbReference type="GO" id="GO:0043200">
    <property type="term" value="P:response to amino acid"/>
    <property type="evidence" value="ECO:0007669"/>
    <property type="project" value="TreeGrafter"/>
</dbReference>
<dbReference type="InterPro" id="IPR000485">
    <property type="entry name" value="AsnC-type_HTH_dom"/>
</dbReference>
<dbReference type="CDD" id="cd00090">
    <property type="entry name" value="HTH_ARSR"/>
    <property type="match status" value="1"/>
</dbReference>
<dbReference type="SUPFAM" id="SSF54909">
    <property type="entry name" value="Dimeric alpha+beta barrel"/>
    <property type="match status" value="1"/>
</dbReference>
<organism evidence="6 7">
    <name type="scientific">Pseudoclavibacter endophyticus</name>
    <dbReference type="NCBI Taxonomy" id="1778590"/>
    <lineage>
        <taxon>Bacteria</taxon>
        <taxon>Bacillati</taxon>
        <taxon>Actinomycetota</taxon>
        <taxon>Actinomycetes</taxon>
        <taxon>Micrococcales</taxon>
        <taxon>Microbacteriaceae</taxon>
        <taxon>Pseudoclavibacter</taxon>
    </lineage>
</organism>
<dbReference type="GO" id="GO:0043565">
    <property type="term" value="F:sequence-specific DNA binding"/>
    <property type="evidence" value="ECO:0007669"/>
    <property type="project" value="InterPro"/>
</dbReference>
<evidence type="ECO:0000313" key="6">
    <source>
        <dbReference type="EMBL" id="KAB1649811.1"/>
    </source>
</evidence>
<keyword evidence="7" id="KW-1185">Reference proteome</keyword>
<dbReference type="PROSITE" id="PS50956">
    <property type="entry name" value="HTH_ASNC_2"/>
    <property type="match status" value="1"/>
</dbReference>
<proteinExistence type="predicted"/>
<keyword evidence="2" id="KW-0238">DNA-binding</keyword>
<feature type="domain" description="HTH asnC-type" evidence="5">
    <location>
        <begin position="10"/>
        <end position="71"/>
    </location>
</feature>
<dbReference type="PRINTS" id="PR00033">
    <property type="entry name" value="HTHASNC"/>
</dbReference>
<protein>
    <submittedName>
        <fullName evidence="6">Lrp/AsnC family transcriptional regulator</fullName>
    </submittedName>
</protein>
<evidence type="ECO:0000259" key="5">
    <source>
        <dbReference type="PROSITE" id="PS50956"/>
    </source>
</evidence>
<sequence length="173" mass="19259">MSDNSTRRPLDRTDRAIIAALSNDARLSVRALAERLHLSRTAAHSRVQRLIADGVITGFAATVDRESIGLVLSALVFVKIEESNWQRIHDRIAEMPFVERVLSVSGEVDFVVNVAVPDQQTLRNTILQGIHTIPGVVSTQSYIVLDQREGERPGAKWPEYWSGNRTNGTESTR</sequence>
<evidence type="ECO:0000256" key="4">
    <source>
        <dbReference type="SAM" id="MobiDB-lite"/>
    </source>
</evidence>
<dbReference type="OrthoDB" id="3396933at2"/>
<comment type="caution">
    <text evidence="6">The sequence shown here is derived from an EMBL/GenBank/DDBJ whole genome shotgun (WGS) entry which is preliminary data.</text>
</comment>
<evidence type="ECO:0000256" key="1">
    <source>
        <dbReference type="ARBA" id="ARBA00023015"/>
    </source>
</evidence>
<dbReference type="InterPro" id="IPR036390">
    <property type="entry name" value="WH_DNA-bd_sf"/>
</dbReference>
<dbReference type="EMBL" id="WBJY01000001">
    <property type="protein sequence ID" value="KAB1649811.1"/>
    <property type="molecule type" value="Genomic_DNA"/>
</dbReference>
<evidence type="ECO:0000313" key="7">
    <source>
        <dbReference type="Proteomes" id="UP000431744"/>
    </source>
</evidence>
<dbReference type="InterPro" id="IPR036388">
    <property type="entry name" value="WH-like_DNA-bd_sf"/>
</dbReference>
<dbReference type="AlphaFoldDB" id="A0A6H9WQ33"/>
<reference evidence="6 7" key="1">
    <citation type="submission" date="2019-09" db="EMBL/GenBank/DDBJ databases">
        <title>Phylogeny of genus Pseudoclavibacter and closely related genus.</title>
        <authorList>
            <person name="Li Y."/>
        </authorList>
    </citation>
    <scope>NUCLEOTIDE SEQUENCE [LARGE SCALE GENOMIC DNA]</scope>
    <source>
        <strain evidence="6 7">EGI 60007</strain>
    </source>
</reference>
<dbReference type="GO" id="GO:0005829">
    <property type="term" value="C:cytosol"/>
    <property type="evidence" value="ECO:0007669"/>
    <property type="project" value="TreeGrafter"/>
</dbReference>
<dbReference type="SUPFAM" id="SSF46785">
    <property type="entry name" value="Winged helix' DNA-binding domain"/>
    <property type="match status" value="1"/>
</dbReference>
<evidence type="ECO:0000256" key="3">
    <source>
        <dbReference type="ARBA" id="ARBA00023163"/>
    </source>
</evidence>
<dbReference type="RefSeq" id="WP_158028396.1">
    <property type="nucleotide sequence ID" value="NZ_BMHG01000001.1"/>
</dbReference>
<gene>
    <name evidence="6" type="ORF">F8O04_06160</name>
</gene>
<dbReference type="InterPro" id="IPR011991">
    <property type="entry name" value="ArsR-like_HTH"/>
</dbReference>
<accession>A0A6H9WQ33</accession>
<dbReference type="Proteomes" id="UP000431744">
    <property type="component" value="Unassembled WGS sequence"/>
</dbReference>
<dbReference type="Gene3D" id="3.30.70.920">
    <property type="match status" value="1"/>
</dbReference>
<keyword evidence="3" id="KW-0804">Transcription</keyword>
<feature type="region of interest" description="Disordered" evidence="4">
    <location>
        <begin position="153"/>
        <end position="173"/>
    </location>
</feature>
<dbReference type="Pfam" id="PF01037">
    <property type="entry name" value="AsnC_trans_reg"/>
    <property type="match status" value="1"/>
</dbReference>
<dbReference type="PANTHER" id="PTHR30154:SF34">
    <property type="entry name" value="TRANSCRIPTIONAL REGULATOR AZLB"/>
    <property type="match status" value="1"/>
</dbReference>
<evidence type="ECO:0000256" key="2">
    <source>
        <dbReference type="ARBA" id="ARBA00023125"/>
    </source>
</evidence>
<keyword evidence="1" id="KW-0805">Transcription regulation</keyword>
<dbReference type="InterPro" id="IPR019888">
    <property type="entry name" value="Tscrpt_reg_AsnC-like"/>
</dbReference>
<dbReference type="PANTHER" id="PTHR30154">
    <property type="entry name" value="LEUCINE-RESPONSIVE REGULATORY PROTEIN"/>
    <property type="match status" value="1"/>
</dbReference>
<dbReference type="Pfam" id="PF13412">
    <property type="entry name" value="HTH_24"/>
    <property type="match status" value="1"/>
</dbReference>
<dbReference type="Gene3D" id="1.10.10.10">
    <property type="entry name" value="Winged helix-like DNA-binding domain superfamily/Winged helix DNA-binding domain"/>
    <property type="match status" value="1"/>
</dbReference>
<dbReference type="InterPro" id="IPR011008">
    <property type="entry name" value="Dimeric_a/b-barrel"/>
</dbReference>
<feature type="compositionally biased region" description="Polar residues" evidence="4">
    <location>
        <begin position="163"/>
        <end position="173"/>
    </location>
</feature>
<dbReference type="InterPro" id="IPR019887">
    <property type="entry name" value="Tscrpt_reg_AsnC/Lrp_C"/>
</dbReference>